<organism>
    <name type="scientific">Solenopsis invicta</name>
    <name type="common">Red imported fire ant</name>
    <name type="synonym">Solenopsis wagneri</name>
    <dbReference type="NCBI Taxonomy" id="13686"/>
    <lineage>
        <taxon>Eukaryota</taxon>
        <taxon>Metazoa</taxon>
        <taxon>Ecdysozoa</taxon>
        <taxon>Arthropoda</taxon>
        <taxon>Hexapoda</taxon>
        <taxon>Insecta</taxon>
        <taxon>Pterygota</taxon>
        <taxon>Neoptera</taxon>
        <taxon>Endopterygota</taxon>
        <taxon>Hymenoptera</taxon>
        <taxon>Apocrita</taxon>
        <taxon>Aculeata</taxon>
        <taxon>Formicoidea</taxon>
        <taxon>Formicidae</taxon>
        <taxon>Myrmicinae</taxon>
        <taxon>Solenopsis</taxon>
    </lineage>
</organism>
<dbReference type="AlphaFoldDB" id="E9J6N4"/>
<sequence>VMEKNIRSENSIDDYLMNLINKEKMIRREILKIIIDAILFYGKNNIALRDLNEKIEHIEQHKRGSVSYFSLIIQNEIIKLISDKITNEIIRRIKKVKYFTILFNCTPDDSRKKQISQIM</sequence>
<dbReference type="PANTHER" id="PTHR45749">
    <property type="match status" value="1"/>
</dbReference>
<protein>
    <submittedName>
        <fullName evidence="1">Uncharacterized protein</fullName>
    </submittedName>
</protein>
<dbReference type="PANTHER" id="PTHR45749:SF21">
    <property type="entry name" value="DUF4371 DOMAIN-CONTAINING PROTEIN"/>
    <property type="match status" value="1"/>
</dbReference>
<proteinExistence type="predicted"/>
<feature type="non-terminal residue" evidence="1">
    <location>
        <position position="119"/>
    </location>
</feature>
<dbReference type="HOGENOM" id="CLU_2067341_0_0_1"/>
<feature type="non-terminal residue" evidence="1">
    <location>
        <position position="1"/>
    </location>
</feature>
<evidence type="ECO:0000313" key="1">
    <source>
        <dbReference type="EMBL" id="EFZ11519.1"/>
    </source>
</evidence>
<accession>E9J6N4</accession>
<dbReference type="EMBL" id="GL768313">
    <property type="protein sequence ID" value="EFZ11519.1"/>
    <property type="molecule type" value="Genomic_DNA"/>
</dbReference>
<gene>
    <name evidence="1" type="ORF">SINV_10199</name>
</gene>
<reference evidence="1" key="1">
    <citation type="journal article" date="2011" name="Proc. Natl. Acad. Sci. U.S.A.">
        <title>The genome of the fire ant Solenopsis invicta.</title>
        <authorList>
            <person name="Wurm Y."/>
            <person name="Wang J."/>
            <person name="Riba-Grognuz O."/>
            <person name="Corona M."/>
            <person name="Nygaard S."/>
            <person name="Hunt B.G."/>
            <person name="Ingram K.K."/>
            <person name="Falquet L."/>
            <person name="Nipitwattanaphon M."/>
            <person name="Gotzek D."/>
            <person name="Dijkstra M.B."/>
            <person name="Oettler J."/>
            <person name="Comtesse F."/>
            <person name="Shih C.J."/>
            <person name="Wu W.J."/>
            <person name="Yang C.C."/>
            <person name="Thomas J."/>
            <person name="Beaudoing E."/>
            <person name="Pradervand S."/>
            <person name="Flegel V."/>
            <person name="Cook E.D."/>
            <person name="Fabbretti R."/>
            <person name="Stockinger H."/>
            <person name="Long L."/>
            <person name="Farmerie W.G."/>
            <person name="Oakey J."/>
            <person name="Boomsma J.J."/>
            <person name="Pamilo P."/>
            <person name="Yi S.V."/>
            <person name="Heinze J."/>
            <person name="Goodisman M.A."/>
            <person name="Farinelli L."/>
            <person name="Harshman K."/>
            <person name="Hulo N."/>
            <person name="Cerutti L."/>
            <person name="Xenarios I."/>
            <person name="Shoemaker D."/>
            <person name="Keller L."/>
        </authorList>
    </citation>
    <scope>NUCLEOTIDE SEQUENCE [LARGE SCALE GENOMIC DNA]</scope>
</reference>
<name>E9J6N4_SOLIN</name>